<proteinExistence type="predicted"/>
<feature type="compositionally biased region" description="Basic and acidic residues" evidence="1">
    <location>
        <begin position="14"/>
        <end position="26"/>
    </location>
</feature>
<feature type="region of interest" description="Disordered" evidence="1">
    <location>
        <begin position="11"/>
        <end position="34"/>
    </location>
</feature>
<dbReference type="RefSeq" id="WP_064983163.1">
    <property type="nucleotide sequence ID" value="NZ_CP033507.1"/>
</dbReference>
<evidence type="ECO:0000256" key="1">
    <source>
        <dbReference type="SAM" id="MobiDB-lite"/>
    </source>
</evidence>
<dbReference type="EMBL" id="QZXA01000001">
    <property type="protein sequence ID" value="RJT37929.1"/>
    <property type="molecule type" value="Genomic_DNA"/>
</dbReference>
<keyword evidence="3" id="KW-1185">Reference proteome</keyword>
<comment type="caution">
    <text evidence="2">The sequence shown here is derived from an EMBL/GenBank/DDBJ whole genome shotgun (WGS) entry which is preliminary data.</text>
</comment>
<name>A0A6M7TPA3_9HYPH</name>
<organism evidence="2 3">
    <name type="scientific">Mesorhizobium jarvisii</name>
    <dbReference type="NCBI Taxonomy" id="1777867"/>
    <lineage>
        <taxon>Bacteria</taxon>
        <taxon>Pseudomonadati</taxon>
        <taxon>Pseudomonadota</taxon>
        <taxon>Alphaproteobacteria</taxon>
        <taxon>Hyphomicrobiales</taxon>
        <taxon>Phyllobacteriaceae</taxon>
        <taxon>Mesorhizobium</taxon>
    </lineage>
</organism>
<sequence>MSGETKTLEALARAYDREDASQRGEPDPWDDGAEDPIWRAERLACAKAAMQAISTPIAAGGGEATASAVFDAIRPYVRDFVDFDLVRHVLREALSTPASGGLAVKALRDAMRQAMDIYQADAESDIGEAMFMVLHTALSSLDRTTLPTAEGWQTMDSAPKDGTAIIGSNDDETAYICAWVADDAEGNGDWLAYGSDVVNPRRWIPVPSGKVMIRAFVAPSNGAQ</sequence>
<protein>
    <submittedName>
        <fullName evidence="2">Uncharacterized protein</fullName>
    </submittedName>
</protein>
<reference evidence="2 3" key="1">
    <citation type="submission" date="2018-09" db="EMBL/GenBank/DDBJ databases">
        <title>Mesorhizobium carmichaelinearum sp. nov. isolated from Carmichaelinea spp. root nodules in New Zealand.</title>
        <authorList>
            <person name="De Meyer S.E."/>
        </authorList>
    </citation>
    <scope>NUCLEOTIDE SEQUENCE [LARGE SCALE GENOMIC DNA]</scope>
    <source>
        <strain evidence="2 3">LMG 28313</strain>
    </source>
</reference>
<dbReference type="Proteomes" id="UP000275530">
    <property type="component" value="Unassembled WGS sequence"/>
</dbReference>
<accession>A0A6M7TPA3</accession>
<evidence type="ECO:0000313" key="3">
    <source>
        <dbReference type="Proteomes" id="UP000275530"/>
    </source>
</evidence>
<dbReference type="AlphaFoldDB" id="A0A6M7TPA3"/>
<evidence type="ECO:0000313" key="2">
    <source>
        <dbReference type="EMBL" id="RJT37929.1"/>
    </source>
</evidence>
<gene>
    <name evidence="2" type="ORF">D3242_01385</name>
</gene>